<keyword evidence="3" id="KW-1185">Reference proteome</keyword>
<dbReference type="RefSeq" id="XP_025349758.1">
    <property type="nucleotide sequence ID" value="XM_025489346.1"/>
</dbReference>
<dbReference type="STRING" id="1684307.A0A316UCJ8"/>
<gene>
    <name evidence="2" type="ORF">BCV69DRAFT_151241</name>
</gene>
<protein>
    <submittedName>
        <fullName evidence="2">Uncharacterized protein</fullName>
    </submittedName>
</protein>
<keyword evidence="1" id="KW-0732">Signal</keyword>
<sequence>MLFYLGLLCIVLAITTATAHQHFPQLSFDDNNHLRICNAPLSPFSEIMAVRNLLIAGRTHIIGDAVARNVGPNWQSVGFIGSVEEALTKIPEITRSKEVYAIAFGGGYDDAAFGQIWDAAKREDWPSMSWLRPDPAKLSKTPGFNNDEERMKYGAGVGERVVDVLAGLEKEGKLGKMDVTLY</sequence>
<feature type="chain" id="PRO_5016311226" evidence="1">
    <location>
        <begin position="20"/>
        <end position="182"/>
    </location>
</feature>
<dbReference type="GeneID" id="37011080"/>
<evidence type="ECO:0000313" key="3">
    <source>
        <dbReference type="Proteomes" id="UP000245942"/>
    </source>
</evidence>
<organism evidence="2 3">
    <name type="scientific">Pseudomicrostroma glucosiphilum</name>
    <dbReference type="NCBI Taxonomy" id="1684307"/>
    <lineage>
        <taxon>Eukaryota</taxon>
        <taxon>Fungi</taxon>
        <taxon>Dikarya</taxon>
        <taxon>Basidiomycota</taxon>
        <taxon>Ustilaginomycotina</taxon>
        <taxon>Exobasidiomycetes</taxon>
        <taxon>Microstromatales</taxon>
        <taxon>Microstromatales incertae sedis</taxon>
        <taxon>Pseudomicrostroma</taxon>
    </lineage>
</organism>
<evidence type="ECO:0000313" key="2">
    <source>
        <dbReference type="EMBL" id="PWN22598.1"/>
    </source>
</evidence>
<feature type="signal peptide" evidence="1">
    <location>
        <begin position="1"/>
        <end position="19"/>
    </location>
</feature>
<dbReference type="EMBL" id="KZ819323">
    <property type="protein sequence ID" value="PWN22598.1"/>
    <property type="molecule type" value="Genomic_DNA"/>
</dbReference>
<reference evidence="2 3" key="1">
    <citation type="journal article" date="2018" name="Mol. Biol. Evol.">
        <title>Broad Genomic Sampling Reveals a Smut Pathogenic Ancestry of the Fungal Clade Ustilaginomycotina.</title>
        <authorList>
            <person name="Kijpornyongpan T."/>
            <person name="Mondo S.J."/>
            <person name="Barry K."/>
            <person name="Sandor L."/>
            <person name="Lee J."/>
            <person name="Lipzen A."/>
            <person name="Pangilinan J."/>
            <person name="LaButti K."/>
            <person name="Hainaut M."/>
            <person name="Henrissat B."/>
            <person name="Grigoriev I.V."/>
            <person name="Spatafora J.W."/>
            <person name="Aime M.C."/>
        </authorList>
    </citation>
    <scope>NUCLEOTIDE SEQUENCE [LARGE SCALE GENOMIC DNA]</scope>
    <source>
        <strain evidence="2 3">MCA 4718</strain>
    </source>
</reference>
<proteinExistence type="predicted"/>
<evidence type="ECO:0000256" key="1">
    <source>
        <dbReference type="SAM" id="SignalP"/>
    </source>
</evidence>
<dbReference type="OrthoDB" id="3649348at2759"/>
<dbReference type="AlphaFoldDB" id="A0A316UCJ8"/>
<accession>A0A316UCJ8</accession>
<dbReference type="Proteomes" id="UP000245942">
    <property type="component" value="Unassembled WGS sequence"/>
</dbReference>
<name>A0A316UCJ8_9BASI</name>